<name>A0A1G1Z8U4_9BACT</name>
<reference evidence="1 2" key="1">
    <citation type="journal article" date="2016" name="Nat. Commun.">
        <title>Thousands of microbial genomes shed light on interconnected biogeochemical processes in an aquifer system.</title>
        <authorList>
            <person name="Anantharaman K."/>
            <person name="Brown C.T."/>
            <person name="Hug L.A."/>
            <person name="Sharon I."/>
            <person name="Castelle C.J."/>
            <person name="Probst A.J."/>
            <person name="Thomas B.C."/>
            <person name="Singh A."/>
            <person name="Wilkins M.J."/>
            <person name="Karaoz U."/>
            <person name="Brodie E.L."/>
            <person name="Williams K.H."/>
            <person name="Hubbard S.S."/>
            <person name="Banfield J.F."/>
        </authorList>
    </citation>
    <scope>NUCLEOTIDE SEQUENCE [LARGE SCALE GENOMIC DNA]</scope>
</reference>
<dbReference type="AlphaFoldDB" id="A0A1G1Z8U4"/>
<accession>A0A1G1Z8U4</accession>
<comment type="caution">
    <text evidence="1">The sequence shown here is derived from an EMBL/GenBank/DDBJ whole genome shotgun (WGS) entry which is preliminary data.</text>
</comment>
<sequence>MREIVDLDSGSAATIFSFIKIPRDNPREELGMIELENSLSQAIWKMFDGIRVSVSERLGVDEADILLTDARVIGVKIDGNQIINPSGFTGRELEILLALTMVKRDKFIEGKELFEGGSVRAYLIAKETGFEDSIYVEVGDNSTTIFEVTPHGVSYVNNFDWGVAKLTDSIREEFGVEQTTAQGMYERHAGGEVSEHVRKKMDKIFYDTLAEFINGVIIGIKSARNTKNDLPPIYLHTFFPIPEGLHRKRFSFGNKRMRFLPSAAGSDIEVFASDEVHNRYDELNQLARRRIKWLMPTA</sequence>
<evidence type="ECO:0000313" key="1">
    <source>
        <dbReference type="EMBL" id="OGY61055.1"/>
    </source>
</evidence>
<evidence type="ECO:0000313" key="2">
    <source>
        <dbReference type="Proteomes" id="UP000176544"/>
    </source>
</evidence>
<dbReference type="EMBL" id="MHJA01000017">
    <property type="protein sequence ID" value="OGY61055.1"/>
    <property type="molecule type" value="Genomic_DNA"/>
</dbReference>
<evidence type="ECO:0008006" key="3">
    <source>
        <dbReference type="Google" id="ProtNLM"/>
    </source>
</evidence>
<gene>
    <name evidence="1" type="ORF">A3I33_00275</name>
</gene>
<dbReference type="STRING" id="1797692.A3I33_00275"/>
<protein>
    <recommendedName>
        <fullName evidence="3">Actin-like protein N-terminal domain-containing protein</fullName>
    </recommendedName>
</protein>
<dbReference type="Proteomes" id="UP000176544">
    <property type="component" value="Unassembled WGS sequence"/>
</dbReference>
<proteinExistence type="predicted"/>
<organism evidence="1 2">
    <name type="scientific">Candidatus Colwellbacteria bacterium RIFCSPLOWO2_02_FULL_45_11</name>
    <dbReference type="NCBI Taxonomy" id="1797692"/>
    <lineage>
        <taxon>Bacteria</taxon>
        <taxon>Candidatus Colwelliibacteriota</taxon>
    </lineage>
</organism>